<dbReference type="PANTHER" id="PTHR10758:SF1">
    <property type="entry name" value="COP9 SIGNALOSOME COMPLEX SUBUNIT 3"/>
    <property type="match status" value="1"/>
</dbReference>
<evidence type="ECO:0000256" key="2">
    <source>
        <dbReference type="ARBA" id="ARBA00004496"/>
    </source>
</evidence>
<dbReference type="SUPFAM" id="SSF46785">
    <property type="entry name" value="Winged helix' DNA-binding domain"/>
    <property type="match status" value="1"/>
</dbReference>
<evidence type="ECO:0000256" key="6">
    <source>
        <dbReference type="ARBA" id="ARBA00022790"/>
    </source>
</evidence>
<dbReference type="Pfam" id="PF22788">
    <property type="entry name" value="COP9_hel_rpt"/>
    <property type="match status" value="1"/>
</dbReference>
<comment type="subcellular location">
    <subcellularLocation>
        <location evidence="2">Cytoplasm</location>
    </subcellularLocation>
    <subcellularLocation>
        <location evidence="1">Nucleus</location>
    </subcellularLocation>
</comment>
<keyword evidence="7" id="KW-0539">Nucleus</keyword>
<proteinExistence type="inferred from homology"/>
<feature type="domain" description="PCI" evidence="8">
    <location>
        <begin position="191"/>
        <end position="359"/>
    </location>
</feature>
<dbReference type="OrthoDB" id="29061at2759"/>
<dbReference type="Proteomes" id="UP000006671">
    <property type="component" value="Unassembled WGS sequence"/>
</dbReference>
<dbReference type="eggNOG" id="KOG2582">
    <property type="taxonomic scope" value="Eukaryota"/>
</dbReference>
<evidence type="ECO:0000313" key="10">
    <source>
        <dbReference type="Proteomes" id="UP000006671"/>
    </source>
</evidence>
<dbReference type="SMART" id="SM00088">
    <property type="entry name" value="PINT"/>
    <property type="match status" value="1"/>
</dbReference>
<evidence type="ECO:0000256" key="7">
    <source>
        <dbReference type="ARBA" id="ARBA00023242"/>
    </source>
</evidence>
<dbReference type="InParanoid" id="D2V9L5"/>
<dbReference type="InterPro" id="IPR036390">
    <property type="entry name" value="WH_DNA-bd_sf"/>
</dbReference>
<dbReference type="RefSeq" id="XP_002679228.1">
    <property type="nucleotide sequence ID" value="XM_002679182.1"/>
</dbReference>
<protein>
    <recommendedName>
        <fullName evidence="4">COP9 signalosome complex subunit 3</fullName>
    </recommendedName>
</protein>
<dbReference type="GO" id="GO:0008180">
    <property type="term" value="C:COP9 signalosome"/>
    <property type="evidence" value="ECO:0007669"/>
    <property type="project" value="UniProtKB-KW"/>
</dbReference>
<dbReference type="OMA" id="NHYHDLV"/>
<dbReference type="InterPro" id="IPR000717">
    <property type="entry name" value="PCI_dom"/>
</dbReference>
<evidence type="ECO:0000256" key="3">
    <source>
        <dbReference type="ARBA" id="ARBA00007084"/>
    </source>
</evidence>
<comment type="similarity">
    <text evidence="3">Belongs to the CSN3 family.</text>
</comment>
<evidence type="ECO:0000256" key="4">
    <source>
        <dbReference type="ARBA" id="ARBA00014878"/>
    </source>
</evidence>
<dbReference type="Gene3D" id="1.10.10.10">
    <property type="entry name" value="Winged helix-like DNA-binding domain superfamily/Winged helix DNA-binding domain"/>
    <property type="match status" value="1"/>
</dbReference>
<dbReference type="InterPro" id="IPR055089">
    <property type="entry name" value="COP9_N"/>
</dbReference>
<gene>
    <name evidence="9" type="ORF">NAEGRDRAFT_36023</name>
</gene>
<evidence type="ECO:0000256" key="1">
    <source>
        <dbReference type="ARBA" id="ARBA00004123"/>
    </source>
</evidence>
<dbReference type="Pfam" id="PF01399">
    <property type="entry name" value="PCI"/>
    <property type="match status" value="1"/>
</dbReference>
<dbReference type="VEuPathDB" id="AmoebaDB:NAEGRDRAFT_36023"/>
<organism evidence="10">
    <name type="scientific">Naegleria gruberi</name>
    <name type="common">Amoeba</name>
    <dbReference type="NCBI Taxonomy" id="5762"/>
    <lineage>
        <taxon>Eukaryota</taxon>
        <taxon>Discoba</taxon>
        <taxon>Heterolobosea</taxon>
        <taxon>Tetramitia</taxon>
        <taxon>Eutetramitia</taxon>
        <taxon>Vahlkampfiidae</taxon>
        <taxon>Naegleria</taxon>
    </lineage>
</organism>
<dbReference type="GO" id="GO:0005737">
    <property type="term" value="C:cytoplasm"/>
    <property type="evidence" value="ECO:0007669"/>
    <property type="project" value="UniProtKB-SubCell"/>
</dbReference>
<dbReference type="KEGG" id="ngr:NAEGRDRAFT_36023"/>
<reference evidence="9 10" key="1">
    <citation type="journal article" date="2010" name="Cell">
        <title>The genome of Naegleria gruberi illuminates early eukaryotic versatility.</title>
        <authorList>
            <person name="Fritz-Laylin L.K."/>
            <person name="Prochnik S.E."/>
            <person name="Ginger M.L."/>
            <person name="Dacks J.B."/>
            <person name="Carpenter M.L."/>
            <person name="Field M.C."/>
            <person name="Kuo A."/>
            <person name="Paredez A."/>
            <person name="Chapman J."/>
            <person name="Pham J."/>
            <person name="Shu S."/>
            <person name="Neupane R."/>
            <person name="Cipriano M."/>
            <person name="Mancuso J."/>
            <person name="Tu H."/>
            <person name="Salamov A."/>
            <person name="Lindquist E."/>
            <person name="Shapiro H."/>
            <person name="Lucas S."/>
            <person name="Grigoriev I.V."/>
            <person name="Cande W.Z."/>
            <person name="Fulton C."/>
            <person name="Rokhsar D.S."/>
            <person name="Dawson S.C."/>
        </authorList>
    </citation>
    <scope>NUCLEOTIDE SEQUENCE [LARGE SCALE GENOMIC DNA]</scope>
    <source>
        <strain evidence="9 10">NEG-M</strain>
    </source>
</reference>
<dbReference type="EMBL" id="GG738858">
    <property type="protein sequence ID" value="EFC46484.1"/>
    <property type="molecule type" value="Genomic_DNA"/>
</dbReference>
<dbReference type="AlphaFoldDB" id="D2V9L5"/>
<keyword evidence="5" id="KW-0963">Cytoplasm</keyword>
<accession>D2V9L5</accession>
<name>D2V9L5_NAEGR</name>
<evidence type="ECO:0000256" key="5">
    <source>
        <dbReference type="ARBA" id="ARBA00022490"/>
    </source>
</evidence>
<dbReference type="STRING" id="5762.D2V9L5"/>
<dbReference type="GeneID" id="8848697"/>
<sequence length="437" mass="49799">MDTIVSLILQSKKKDQLDDLQKKLEANIDKLRQMTGHVSTALKALRPDEHAMGITYLLFAKATLPKLDESFLVEVEGFVSAMDGEQTRRAANRFVYVTNRYMELCRDNNLSSRGIRTLQVAVQRFRKSSEFLTPVHSQLLCLCLKSKNYKIGYNLIENKIFDIDTDITGLTPRDMLLYYYYGGLIYIGMKEYSKAYNFYDLAMQIPALALNAIMVESAKKLVLVSLLVHGKYLGISKNASNLVHRHMKTFCSLYLDFASAFERNDVEKALKIMTENAQVFKEEKNLGLMKQCISALNRRNIQKLTSTYVTLSLVDIAKAARLKDAKEAESLLFKMIDNGQINARINQVDGMVTFEEDSQSSNFVSPFTNQTLDRSIQKTVDFTKRLKRMDEEISTSSAYIIRSFGLREEMFTMDAMSNKRGGAASIGRLLGSFDMWR</sequence>
<evidence type="ECO:0000259" key="8">
    <source>
        <dbReference type="PROSITE" id="PS50250"/>
    </source>
</evidence>
<evidence type="ECO:0000313" key="9">
    <source>
        <dbReference type="EMBL" id="EFC46484.1"/>
    </source>
</evidence>
<dbReference type="PANTHER" id="PTHR10758">
    <property type="entry name" value="26S PROTEASOME NON-ATPASE REGULATORY SUBUNIT 3/COP9 SIGNALOSOME COMPLEX SUBUNIT 3"/>
    <property type="match status" value="1"/>
</dbReference>
<dbReference type="InterPro" id="IPR036388">
    <property type="entry name" value="WH-like_DNA-bd_sf"/>
</dbReference>
<keyword evidence="10" id="KW-1185">Reference proteome</keyword>
<dbReference type="InterPro" id="IPR050756">
    <property type="entry name" value="CSN3"/>
</dbReference>
<keyword evidence="6" id="KW-0736">Signalosome</keyword>
<dbReference type="GO" id="GO:0006511">
    <property type="term" value="P:ubiquitin-dependent protein catabolic process"/>
    <property type="evidence" value="ECO:0007669"/>
    <property type="project" value="TreeGrafter"/>
</dbReference>
<dbReference type="PROSITE" id="PS50250">
    <property type="entry name" value="PCI"/>
    <property type="match status" value="1"/>
</dbReference>